<feature type="transmembrane region" description="Helical" evidence="1">
    <location>
        <begin position="12"/>
        <end position="36"/>
    </location>
</feature>
<organism evidence="3 4">
    <name type="scientific">Clostridium cochlearium</name>
    <dbReference type="NCBI Taxonomy" id="1494"/>
    <lineage>
        <taxon>Bacteria</taxon>
        <taxon>Bacillati</taxon>
        <taxon>Bacillota</taxon>
        <taxon>Clostridia</taxon>
        <taxon>Eubacteriales</taxon>
        <taxon>Clostridiaceae</taxon>
        <taxon>Clostridium</taxon>
    </lineage>
</organism>
<dbReference type="Proteomes" id="UP000528432">
    <property type="component" value="Unassembled WGS sequence"/>
</dbReference>
<dbReference type="EMBL" id="UAWC01000026">
    <property type="protein sequence ID" value="SQB36204.1"/>
    <property type="molecule type" value="Genomic_DNA"/>
</dbReference>
<sequence>MNSNMKKYISTFLAGISVILPAAITLYIIGFVFNFIDKLNGGVIYKLIGRRLPGLGFIMTLAIIYGAGLLAKSIIGRTYLKKLEEIFLKIPIIQHIYSAIKGLSNSILKKDKVSFKQTVLVKFPNSEMLSVGFVTSDKTIKENKISVFVPTVPNPTTGFLILVDKDDVEYLSMPFEEAFKFILSLGVSEPKMK</sequence>
<evidence type="ECO:0000313" key="5">
    <source>
        <dbReference type="Proteomes" id="UP000528432"/>
    </source>
</evidence>
<reference evidence="3 4" key="1">
    <citation type="submission" date="2018-06" db="EMBL/GenBank/DDBJ databases">
        <authorList>
            <consortium name="Pathogen Informatics"/>
            <person name="Doyle S."/>
        </authorList>
    </citation>
    <scope>NUCLEOTIDE SEQUENCE [LARGE SCALE GENOMIC DNA]</scope>
    <source>
        <strain evidence="3 4">NCTC13028</strain>
    </source>
</reference>
<dbReference type="PANTHER" id="PTHR31876">
    <property type="entry name" value="COV-LIKE PROTEIN 1"/>
    <property type="match status" value="1"/>
</dbReference>
<evidence type="ECO:0000313" key="2">
    <source>
        <dbReference type="EMBL" id="NOH15406.1"/>
    </source>
</evidence>
<reference evidence="2 5" key="2">
    <citation type="submission" date="2020-05" db="EMBL/GenBank/DDBJ databases">
        <title>Draft genome sequence of Clostridium cochlearium strain AGROS13 isolated from a sheep dairy farm in New Zealand.</title>
        <authorList>
            <person name="Gupta T.B."/>
            <person name="Jauregui R."/>
            <person name="Risson A.N."/>
            <person name="Brightwell G."/>
            <person name="Maclean P."/>
        </authorList>
    </citation>
    <scope>NUCLEOTIDE SEQUENCE [LARGE SCALE GENOMIC DNA]</scope>
    <source>
        <strain evidence="2 5">AGROS13</strain>
    </source>
</reference>
<keyword evidence="1" id="KW-1133">Transmembrane helix</keyword>
<feature type="transmembrane region" description="Helical" evidence="1">
    <location>
        <begin position="56"/>
        <end position="75"/>
    </location>
</feature>
<dbReference type="Proteomes" id="UP000250223">
    <property type="component" value="Unassembled WGS sequence"/>
</dbReference>
<evidence type="ECO:0000256" key="1">
    <source>
        <dbReference type="SAM" id="Phobius"/>
    </source>
</evidence>
<keyword evidence="1" id="KW-0812">Transmembrane</keyword>
<name>A0A2X2W6Y1_CLOCO</name>
<dbReference type="RefSeq" id="WP_096636064.1">
    <property type="nucleotide sequence ID" value="NZ_JABAGF010000005.1"/>
</dbReference>
<dbReference type="AlphaFoldDB" id="A0A2X2W6Y1"/>
<proteinExistence type="predicted"/>
<dbReference type="PANTHER" id="PTHR31876:SF26">
    <property type="entry name" value="PROTEIN LIKE COV 2"/>
    <property type="match status" value="1"/>
</dbReference>
<dbReference type="Pfam" id="PF04367">
    <property type="entry name" value="DUF502"/>
    <property type="match status" value="1"/>
</dbReference>
<gene>
    <name evidence="2" type="ORF">HMJ28_03235</name>
    <name evidence="3" type="ORF">NCTC13028_02439</name>
</gene>
<evidence type="ECO:0000313" key="4">
    <source>
        <dbReference type="Proteomes" id="UP000250223"/>
    </source>
</evidence>
<dbReference type="EMBL" id="JABFIF010000003">
    <property type="protein sequence ID" value="NOH15406.1"/>
    <property type="molecule type" value="Genomic_DNA"/>
</dbReference>
<accession>A0A2X2W6Y1</accession>
<protein>
    <submittedName>
        <fullName evidence="2">DUF502 domain-containing protein</fullName>
    </submittedName>
    <submittedName>
        <fullName evidence="3">Transporter</fullName>
    </submittedName>
</protein>
<keyword evidence="1" id="KW-0472">Membrane</keyword>
<dbReference type="InterPro" id="IPR007462">
    <property type="entry name" value="COV1-like"/>
</dbReference>
<evidence type="ECO:0000313" key="3">
    <source>
        <dbReference type="EMBL" id="SQB36204.1"/>
    </source>
</evidence>